<dbReference type="InterPro" id="IPR052918">
    <property type="entry name" value="Motility_Chemotaxis_Reg"/>
</dbReference>
<dbReference type="NCBIfam" id="TIGR04131">
    <property type="entry name" value="Bac_Flav_CTERM"/>
    <property type="match status" value="1"/>
</dbReference>
<evidence type="ECO:0000313" key="4">
    <source>
        <dbReference type="Proteomes" id="UP001261871"/>
    </source>
</evidence>
<reference evidence="3 4" key="1">
    <citation type="submission" date="2023-07" db="EMBL/GenBank/DDBJ databases">
        <title>Sorghum-associated microbial communities from plants grown in Nebraska, USA.</title>
        <authorList>
            <person name="Schachtman D."/>
        </authorList>
    </citation>
    <scope>NUCLEOTIDE SEQUENCE [LARGE SCALE GENOMIC DNA]</scope>
    <source>
        <strain evidence="3 4">BE124</strain>
    </source>
</reference>
<comment type="caution">
    <text evidence="3">The sequence shown here is derived from an EMBL/GenBank/DDBJ whole genome shotgun (WGS) entry which is preliminary data.</text>
</comment>
<gene>
    <name evidence="3" type="ORF">J2W95_001414</name>
</gene>
<evidence type="ECO:0000259" key="1">
    <source>
        <dbReference type="Pfam" id="PF19081"/>
    </source>
</evidence>
<dbReference type="Gene3D" id="2.60.40.10">
    <property type="entry name" value="Immunoglobulins"/>
    <property type="match status" value="1"/>
</dbReference>
<dbReference type="EMBL" id="JAVDTX010000002">
    <property type="protein sequence ID" value="MDR6844723.1"/>
    <property type="molecule type" value="Genomic_DNA"/>
</dbReference>
<dbReference type="InterPro" id="IPR013783">
    <property type="entry name" value="Ig-like_fold"/>
</dbReference>
<dbReference type="Pfam" id="PF25778">
    <property type="entry name" value="DUF7948"/>
    <property type="match status" value="1"/>
</dbReference>
<dbReference type="InterPro" id="IPR026341">
    <property type="entry name" value="T9SS_type_B"/>
</dbReference>
<evidence type="ECO:0000259" key="2">
    <source>
        <dbReference type="Pfam" id="PF25778"/>
    </source>
</evidence>
<keyword evidence="4" id="KW-1185">Reference proteome</keyword>
<accession>A0ABU1S117</accession>
<feature type="domain" description="DUF7948" evidence="2">
    <location>
        <begin position="25"/>
        <end position="261"/>
    </location>
</feature>
<dbReference type="PANTHER" id="PTHR35580">
    <property type="entry name" value="CELL SURFACE GLYCOPROTEIN (S-LAYER PROTEIN)-LIKE PROTEIN"/>
    <property type="match status" value="1"/>
</dbReference>
<proteinExistence type="predicted"/>
<dbReference type="PANTHER" id="PTHR35580:SF1">
    <property type="entry name" value="PHYTASE-LIKE DOMAIN-CONTAINING PROTEIN"/>
    <property type="match status" value="1"/>
</dbReference>
<evidence type="ECO:0000313" key="3">
    <source>
        <dbReference type="EMBL" id="MDR6844723.1"/>
    </source>
</evidence>
<dbReference type="Pfam" id="PF13585">
    <property type="entry name" value="CHU_C"/>
    <property type="match status" value="1"/>
</dbReference>
<dbReference type="Proteomes" id="UP001261871">
    <property type="component" value="Unassembled WGS sequence"/>
</dbReference>
<name>A0ABU1S117_9FLAO</name>
<protein>
    <submittedName>
        <fullName evidence="3">Gliding motility-associated-like protein</fullName>
    </submittedName>
</protein>
<dbReference type="Pfam" id="PF19081">
    <property type="entry name" value="Ig_7"/>
    <property type="match status" value="2"/>
</dbReference>
<feature type="domain" description="Ig-like" evidence="1">
    <location>
        <begin position="874"/>
        <end position="945"/>
    </location>
</feature>
<dbReference type="SUPFAM" id="SSF101898">
    <property type="entry name" value="NHL repeat"/>
    <property type="match status" value="1"/>
</dbReference>
<sequence length="1348" mass="147936">MTFKIFFCLVVFTASAQNIKESVGFRENKGQIMDQNRKPNSLVKFLLNTKGLNVQIKKNGFSYEVYEPKKRPKEKRVDQNIDELAIPLKENKNSPSETLDYDCHRIDIDFVNPNPKATLIGEGKSDDYDNYYNVPNKPDGITMVHQYKKIIYKNIYPKIDVVFSIPDDRLKPVEYNFVIHPGGNMSDIQMKFSGAKTELIKNKIRIETRFGLMNETLPASWIEEKNNKNGITVGYRKIKDGIYGFNTKKVITNRTVVIDPIPERLWVFVYGLEDKDQHFTDMDSDKNGDIYFSGDTSGASSFYASSGAYKTILTGGEDGVIAKFDADGKRIWGTYFGGLEFDHVAGLAADSEGNIVITGSTSSVANISTSGAYKEYYLDNDGQSMGDAFVVKFNSSGIRLWGTYFGGSTYEGGYSIDTDKDNNIYIAGATSSADGIAVNSNFQNKFNGGWRDGFLSKFDPNGKITWSTYVGGEVYDYFGESIKCADDYLVVISRFSESRYLGTPGVFQENYYPKLYGEDLGDPLISKFALDGKRIWSTYYGGERASVLFDVEIDDNNNIYIVGGTKATKNMATTGSFKESYPAGFSSFLGKLDSSGMRVWGTYFSKNTEVNTIVFKNGYLYVSGNGGGDDTSITTPCAFKRAGANEGYLGKLNKNGELVFGTYTGKPSGYENGKASTSRLCFDKNNDIIIGGTAQKGLGDFEKSSFYFMKFHESMDKGFPKPESNSPVCLGKDIKLKASGGTSYLWTGPEGFTSTEQNPIIANATTENAGEYICTITADEGCVDTLTTTVFVGDKTPPIPDVVDLPVLNVNCSEQITTVPTATDGCSGLIMGTTVSSLFYSIPGTYTLVWKYDDGNGNSITQNQTLIIGAPQPIPTASSPQAFCIQQNVTLADIGVTGQNLKWYNQTVNGSLLNTATKLQDGGTYFATQTINGCESDRLPIQIEIPNAAPTGDANQSFCSTQDATIESIVVSGSNISWYASATQTTSLPSGTKLKDNTSYYATQTVRNCESIPRLAVKATFVNTLKANDYSQTVCGDFNDSYQTVDLSSYTPKLIDNVANYNFTYYGSLEGANNQIESDKITKVTDYQLTVGSHDIYVQILSDKGCGQIVKLNLNLVHKPIIPISDIVPICGNDSITIDAGSGNDIYKWSTSESSQTIAVSTPGNYLVDVSKNYGILSCTSSKNFTVVKSSSAIISKIEIDDWTDNKNALTILLEPGSIGDYEYSIDGIHFQDNNTFMDLSAGGYTVYIKDKNGCPTTKKEASVLMYPKYFTPNGDGYNDTWGIIGSNLNNKSAIRIFDRYGKLITEMGVNKTWDGTFGGIPLPATDYWFSINMENGKEIKGHFSLKR</sequence>
<organism evidence="3 4">
    <name type="scientific">Flavobacterium granuli</name>
    <dbReference type="NCBI Taxonomy" id="280093"/>
    <lineage>
        <taxon>Bacteria</taxon>
        <taxon>Pseudomonadati</taxon>
        <taxon>Bacteroidota</taxon>
        <taxon>Flavobacteriia</taxon>
        <taxon>Flavobacteriales</taxon>
        <taxon>Flavobacteriaceae</taxon>
        <taxon>Flavobacterium</taxon>
    </lineage>
</organism>
<dbReference type="InterPro" id="IPR057708">
    <property type="entry name" value="DUF7948"/>
</dbReference>
<dbReference type="InterPro" id="IPR044023">
    <property type="entry name" value="Ig_7"/>
</dbReference>
<feature type="domain" description="Ig-like" evidence="1">
    <location>
        <begin position="948"/>
        <end position="1020"/>
    </location>
</feature>
<dbReference type="RefSeq" id="WP_310005364.1">
    <property type="nucleotide sequence ID" value="NZ_JAVDTX010000002.1"/>
</dbReference>